<protein>
    <recommendedName>
        <fullName evidence="7">Dihydrolipoamide acetyltransferase component of pyruvate dehydrogenase complex</fullName>
        <ecNumber evidence="7">2.3.1.-</ecNumber>
    </recommendedName>
</protein>
<dbReference type="Pfam" id="PF02817">
    <property type="entry name" value="E3_binding"/>
    <property type="match status" value="1"/>
</dbReference>
<organism evidence="11 12">
    <name type="scientific">Microbaculum marinum</name>
    <dbReference type="NCBI Taxonomy" id="1764581"/>
    <lineage>
        <taxon>Bacteria</taxon>
        <taxon>Pseudomonadati</taxon>
        <taxon>Pseudomonadota</taxon>
        <taxon>Alphaproteobacteria</taxon>
        <taxon>Hyphomicrobiales</taxon>
        <taxon>Tepidamorphaceae</taxon>
        <taxon>Microbaculum</taxon>
    </lineage>
</organism>
<dbReference type="GO" id="GO:0005737">
    <property type="term" value="C:cytoplasm"/>
    <property type="evidence" value="ECO:0007669"/>
    <property type="project" value="TreeGrafter"/>
</dbReference>
<evidence type="ECO:0000256" key="1">
    <source>
        <dbReference type="ARBA" id="ARBA00001938"/>
    </source>
</evidence>
<dbReference type="PANTHER" id="PTHR43178:SF5">
    <property type="entry name" value="LIPOAMIDE ACYLTRANSFERASE COMPONENT OF BRANCHED-CHAIN ALPHA-KETO ACID DEHYDROGENASE COMPLEX, MITOCHONDRIAL"/>
    <property type="match status" value="1"/>
</dbReference>
<dbReference type="PROSITE" id="PS51826">
    <property type="entry name" value="PSBD"/>
    <property type="match status" value="1"/>
</dbReference>
<evidence type="ECO:0000256" key="3">
    <source>
        <dbReference type="ARBA" id="ARBA00011484"/>
    </source>
</evidence>
<gene>
    <name evidence="11" type="ORF">V3328_13665</name>
</gene>
<evidence type="ECO:0000313" key="12">
    <source>
        <dbReference type="Proteomes" id="UP001378188"/>
    </source>
</evidence>
<evidence type="ECO:0000256" key="4">
    <source>
        <dbReference type="ARBA" id="ARBA00022679"/>
    </source>
</evidence>
<dbReference type="Gene3D" id="4.10.320.10">
    <property type="entry name" value="E3-binding domain"/>
    <property type="match status" value="1"/>
</dbReference>
<dbReference type="SUPFAM" id="SSF51230">
    <property type="entry name" value="Single hybrid motif"/>
    <property type="match status" value="1"/>
</dbReference>
<dbReference type="CDD" id="cd06849">
    <property type="entry name" value="lipoyl_domain"/>
    <property type="match status" value="1"/>
</dbReference>
<keyword evidence="6 7" id="KW-0012">Acyltransferase</keyword>
<evidence type="ECO:0000259" key="10">
    <source>
        <dbReference type="PROSITE" id="PS51826"/>
    </source>
</evidence>
<feature type="region of interest" description="Disordered" evidence="8">
    <location>
        <begin position="83"/>
        <end position="110"/>
    </location>
</feature>
<dbReference type="EC" id="2.3.1.-" evidence="7"/>
<dbReference type="PANTHER" id="PTHR43178">
    <property type="entry name" value="DIHYDROLIPOAMIDE ACETYLTRANSFERASE COMPONENT OF PYRUVATE DEHYDROGENASE COMPLEX"/>
    <property type="match status" value="1"/>
</dbReference>
<dbReference type="InterPro" id="IPR023213">
    <property type="entry name" value="CAT-like_dom_sf"/>
</dbReference>
<comment type="subunit">
    <text evidence="3">Forms a 24-polypeptide structural core with octahedral symmetry.</text>
</comment>
<dbReference type="Gene3D" id="2.40.50.100">
    <property type="match status" value="1"/>
</dbReference>
<feature type="domain" description="Lipoyl-binding" evidence="9">
    <location>
        <begin position="1"/>
        <end position="76"/>
    </location>
</feature>
<dbReference type="InterPro" id="IPR036625">
    <property type="entry name" value="E3-bd_dom_sf"/>
</dbReference>
<evidence type="ECO:0000259" key="9">
    <source>
        <dbReference type="PROSITE" id="PS50968"/>
    </source>
</evidence>
<dbReference type="Pfam" id="PF00364">
    <property type="entry name" value="Biotin_lipoyl"/>
    <property type="match status" value="1"/>
</dbReference>
<dbReference type="EMBL" id="JAZHOF010000005">
    <property type="protein sequence ID" value="MEJ8572532.1"/>
    <property type="molecule type" value="Genomic_DNA"/>
</dbReference>
<keyword evidence="12" id="KW-1185">Reference proteome</keyword>
<dbReference type="GO" id="GO:0016407">
    <property type="term" value="F:acetyltransferase activity"/>
    <property type="evidence" value="ECO:0007669"/>
    <property type="project" value="TreeGrafter"/>
</dbReference>
<evidence type="ECO:0000256" key="5">
    <source>
        <dbReference type="ARBA" id="ARBA00022823"/>
    </source>
</evidence>
<dbReference type="GO" id="GO:0031405">
    <property type="term" value="F:lipoic acid binding"/>
    <property type="evidence" value="ECO:0007669"/>
    <property type="project" value="TreeGrafter"/>
</dbReference>
<dbReference type="Gene3D" id="3.30.559.10">
    <property type="entry name" value="Chloramphenicol acetyltransferase-like domain"/>
    <property type="match status" value="1"/>
</dbReference>
<accession>A0AAW9RFW2</accession>
<sequence length="409" mass="42866">MIDVVMPQLGESVTEGTIASWRKAIGDPIAADEPLCDVSTDKVAFEVPSPGAGILSEILAEENHVVAVGSVIARISASGDAATAPAARSAAEPRPEEARPSDARPRPSPLARRLARENAVDLAALAGSGARGRVRGEDVRRAIAVSVPASPAEAARTEAPVPDGDTVVPFSAARRQIAAHMVQSVHTSPHGYIAFEVDYGAVEQARSAVRERFRAEQGFGLTYLPFVLHAVAKALRAFPNINSRIDGDALVLRRPINLGIAVDLDHQGLVVPVIRNADGLNVTGLARAVADLASRARGNRLTAADLTDGTFTVTNPGPAGTYVSVPIINQPQTAILATDGVARRPAVARLADGSEVMTIRSLGVVGLSMDHRAFDGAYAAAFLAAVRQRLELTDWSAELSDGGTHQARR</sequence>
<evidence type="ECO:0000256" key="7">
    <source>
        <dbReference type="RuleBase" id="RU003423"/>
    </source>
</evidence>
<keyword evidence="4 7" id="KW-0808">Transferase</keyword>
<dbReference type="InterPro" id="IPR000089">
    <property type="entry name" value="Biotin_lipoyl"/>
</dbReference>
<comment type="caution">
    <text evidence="11">The sequence shown here is derived from an EMBL/GenBank/DDBJ whole genome shotgun (WGS) entry which is preliminary data.</text>
</comment>
<evidence type="ECO:0000256" key="8">
    <source>
        <dbReference type="SAM" id="MobiDB-lite"/>
    </source>
</evidence>
<name>A0AAW9RFW2_9HYPH</name>
<evidence type="ECO:0000256" key="6">
    <source>
        <dbReference type="ARBA" id="ARBA00023315"/>
    </source>
</evidence>
<evidence type="ECO:0000313" key="11">
    <source>
        <dbReference type="EMBL" id="MEJ8572532.1"/>
    </source>
</evidence>
<dbReference type="SUPFAM" id="SSF52777">
    <property type="entry name" value="CoA-dependent acyltransferases"/>
    <property type="match status" value="1"/>
</dbReference>
<dbReference type="InterPro" id="IPR050743">
    <property type="entry name" value="2-oxoacid_DH_E2_comp"/>
</dbReference>
<dbReference type="RefSeq" id="WP_340330230.1">
    <property type="nucleotide sequence ID" value="NZ_JAZHOF010000005.1"/>
</dbReference>
<keyword evidence="5 7" id="KW-0450">Lipoyl</keyword>
<proteinExistence type="inferred from homology"/>
<dbReference type="PROSITE" id="PS00189">
    <property type="entry name" value="LIPOYL"/>
    <property type="match status" value="1"/>
</dbReference>
<feature type="domain" description="Peripheral subunit-binding (PSBD)" evidence="10">
    <location>
        <begin position="106"/>
        <end position="143"/>
    </location>
</feature>
<dbReference type="InterPro" id="IPR004167">
    <property type="entry name" value="PSBD"/>
</dbReference>
<dbReference type="PROSITE" id="PS50968">
    <property type="entry name" value="BIOTINYL_LIPOYL"/>
    <property type="match status" value="1"/>
</dbReference>
<dbReference type="InterPro" id="IPR003016">
    <property type="entry name" value="2-oxoA_DH_lipoyl-BS"/>
</dbReference>
<comment type="cofactor">
    <cofactor evidence="1 7">
        <name>(R)-lipoate</name>
        <dbReference type="ChEBI" id="CHEBI:83088"/>
    </cofactor>
</comment>
<dbReference type="AlphaFoldDB" id="A0AAW9RFW2"/>
<comment type="similarity">
    <text evidence="2 7">Belongs to the 2-oxoacid dehydrogenase family.</text>
</comment>
<evidence type="ECO:0000256" key="2">
    <source>
        <dbReference type="ARBA" id="ARBA00007317"/>
    </source>
</evidence>
<dbReference type="InterPro" id="IPR011053">
    <property type="entry name" value="Single_hybrid_motif"/>
</dbReference>
<dbReference type="SUPFAM" id="SSF47005">
    <property type="entry name" value="Peripheral subunit-binding domain of 2-oxo acid dehydrogenase complex"/>
    <property type="match status" value="1"/>
</dbReference>
<dbReference type="Pfam" id="PF00198">
    <property type="entry name" value="2-oxoacid_dh"/>
    <property type="match status" value="1"/>
</dbReference>
<feature type="compositionally biased region" description="Basic and acidic residues" evidence="8">
    <location>
        <begin position="91"/>
        <end position="105"/>
    </location>
</feature>
<dbReference type="InterPro" id="IPR001078">
    <property type="entry name" value="2-oxoacid_DH_actylTfrase"/>
</dbReference>
<dbReference type="Proteomes" id="UP001378188">
    <property type="component" value="Unassembled WGS sequence"/>
</dbReference>
<reference evidence="11 12" key="1">
    <citation type="submission" date="2024-02" db="EMBL/GenBank/DDBJ databases">
        <title>Genome analysis and characterization of Microbaculum marinisediminis sp. nov., isolated from marine sediment.</title>
        <authorList>
            <person name="Du Z.-J."/>
            <person name="Ye Y.-Q."/>
            <person name="Zhang Z.-R."/>
            <person name="Yuan S.-M."/>
            <person name="Zhang X.-Y."/>
        </authorList>
    </citation>
    <scope>NUCLEOTIDE SEQUENCE [LARGE SCALE GENOMIC DNA]</scope>
    <source>
        <strain evidence="11 12">SDUM1044001</strain>
    </source>
</reference>